<organism evidence="2 3">
    <name type="scientific">Diploptera punctata</name>
    <name type="common">Pacific beetle cockroach</name>
    <dbReference type="NCBI Taxonomy" id="6984"/>
    <lineage>
        <taxon>Eukaryota</taxon>
        <taxon>Metazoa</taxon>
        <taxon>Ecdysozoa</taxon>
        <taxon>Arthropoda</taxon>
        <taxon>Hexapoda</taxon>
        <taxon>Insecta</taxon>
        <taxon>Pterygota</taxon>
        <taxon>Neoptera</taxon>
        <taxon>Polyneoptera</taxon>
        <taxon>Dictyoptera</taxon>
        <taxon>Blattodea</taxon>
        <taxon>Blaberoidea</taxon>
        <taxon>Blaberidae</taxon>
        <taxon>Diplopterinae</taxon>
        <taxon>Diploptera</taxon>
    </lineage>
</organism>
<keyword evidence="1" id="KW-0812">Transmembrane</keyword>
<keyword evidence="3" id="KW-1185">Reference proteome</keyword>
<evidence type="ECO:0000313" key="2">
    <source>
        <dbReference type="EMBL" id="KAJ9600454.1"/>
    </source>
</evidence>
<gene>
    <name evidence="2" type="ORF">L9F63_009224</name>
</gene>
<proteinExistence type="predicted"/>
<evidence type="ECO:0000313" key="3">
    <source>
        <dbReference type="Proteomes" id="UP001233999"/>
    </source>
</evidence>
<reference evidence="2" key="2">
    <citation type="submission" date="2023-05" db="EMBL/GenBank/DDBJ databases">
        <authorList>
            <person name="Fouks B."/>
        </authorList>
    </citation>
    <scope>NUCLEOTIDE SEQUENCE</scope>
    <source>
        <strain evidence="2">Stay&amp;Tobe</strain>
        <tissue evidence="2">Testes</tissue>
    </source>
</reference>
<dbReference type="AlphaFoldDB" id="A0AAD8AJY4"/>
<name>A0AAD8AJY4_DIPPU</name>
<keyword evidence="1" id="KW-1133">Transmembrane helix</keyword>
<dbReference type="Proteomes" id="UP001233999">
    <property type="component" value="Unassembled WGS sequence"/>
</dbReference>
<evidence type="ECO:0000256" key="1">
    <source>
        <dbReference type="SAM" id="Phobius"/>
    </source>
</evidence>
<feature type="non-terminal residue" evidence="2">
    <location>
        <position position="1"/>
    </location>
</feature>
<feature type="transmembrane region" description="Helical" evidence="1">
    <location>
        <begin position="168"/>
        <end position="187"/>
    </location>
</feature>
<protein>
    <submittedName>
        <fullName evidence="2">Uncharacterized protein</fullName>
    </submittedName>
</protein>
<comment type="caution">
    <text evidence="2">The sequence shown here is derived from an EMBL/GenBank/DDBJ whole genome shotgun (WGS) entry which is preliminary data.</text>
</comment>
<reference evidence="2" key="1">
    <citation type="journal article" date="2023" name="IScience">
        <title>Live-bearing cockroach genome reveals convergent evolutionary mechanisms linked to viviparity in insects and beyond.</title>
        <authorList>
            <person name="Fouks B."/>
            <person name="Harrison M.C."/>
            <person name="Mikhailova A.A."/>
            <person name="Marchal E."/>
            <person name="English S."/>
            <person name="Carruthers M."/>
            <person name="Jennings E.C."/>
            <person name="Chiamaka E.L."/>
            <person name="Frigard R.A."/>
            <person name="Pippel M."/>
            <person name="Attardo G.M."/>
            <person name="Benoit J.B."/>
            <person name="Bornberg-Bauer E."/>
            <person name="Tobe S.S."/>
        </authorList>
    </citation>
    <scope>NUCLEOTIDE SEQUENCE</scope>
    <source>
        <strain evidence="2">Stay&amp;Tobe</strain>
    </source>
</reference>
<sequence length="366" mass="42562">TSHVKLKPLYKSSPIENLYKTYRKGSLHICILQFTYLHLSIEKPIGKFYSLKSLEAYKSSRNCTELPCQPVLSLMRGQTTLSRLHNNSCLTLPKTDFGVLLHKNSPDDIRHCYLQREADSYRADSVLRLVNTTHISIGVTFPFPYLTWYSCSAHSSYGVVNFYLNNDLIKIFLNFFCIFSFLAGLGVEHRVLQCTHCAYGLNIQSLLNRRNVYKQLRMQLKYLLLNMRLIYIFFLSKTNYTAMNKSLETSPTMDSRSFYDTGENDNSQLRCSVFTKTGRTWTTGLVNNILSKNHLQINNNSESSKWNTQKFLQDVNGEILHRGREVETTTANYTKCREIARRVHSFHGKQCREKRWHCQTQHCVVK</sequence>
<dbReference type="EMBL" id="JASPKZ010000419">
    <property type="protein sequence ID" value="KAJ9600454.1"/>
    <property type="molecule type" value="Genomic_DNA"/>
</dbReference>
<feature type="transmembrane region" description="Helical" evidence="1">
    <location>
        <begin position="126"/>
        <end position="148"/>
    </location>
</feature>
<keyword evidence="1" id="KW-0472">Membrane</keyword>
<accession>A0AAD8AJY4</accession>
<feature type="non-terminal residue" evidence="2">
    <location>
        <position position="366"/>
    </location>
</feature>